<evidence type="ECO:0000313" key="4">
    <source>
        <dbReference type="Proteomes" id="UP000008229"/>
    </source>
</evidence>
<evidence type="ECO:0000256" key="1">
    <source>
        <dbReference type="SAM" id="MobiDB-lite"/>
    </source>
</evidence>
<dbReference type="KEGG" id="cwo:Cwoe_1988"/>
<gene>
    <name evidence="3" type="ordered locus">Cwoe_1988</name>
</gene>
<proteinExistence type="predicted"/>
<dbReference type="OrthoDB" id="5245045at2"/>
<protein>
    <recommendedName>
        <fullName evidence="5">SnoaL-like domain-containing protein</fullName>
    </recommendedName>
</protein>
<feature type="chain" id="PRO_5039089534" description="SnoaL-like domain-containing protein" evidence="2">
    <location>
        <begin position="22"/>
        <end position="202"/>
    </location>
</feature>
<reference evidence="4" key="2">
    <citation type="submission" date="2010-01" db="EMBL/GenBank/DDBJ databases">
        <title>The complete genome of Conexibacter woesei DSM 14684.</title>
        <authorList>
            <consortium name="US DOE Joint Genome Institute (JGI-PGF)"/>
            <person name="Lucas S."/>
            <person name="Copeland A."/>
            <person name="Lapidus A."/>
            <person name="Glavina del Rio T."/>
            <person name="Dalin E."/>
            <person name="Tice H."/>
            <person name="Bruce D."/>
            <person name="Goodwin L."/>
            <person name="Pitluck S."/>
            <person name="Kyrpides N."/>
            <person name="Mavromatis K."/>
            <person name="Ivanova N."/>
            <person name="Mikhailova N."/>
            <person name="Chertkov O."/>
            <person name="Brettin T."/>
            <person name="Detter J.C."/>
            <person name="Han C."/>
            <person name="Larimer F."/>
            <person name="Land M."/>
            <person name="Hauser L."/>
            <person name="Markowitz V."/>
            <person name="Cheng J.-F."/>
            <person name="Hugenholtz P."/>
            <person name="Woyke T."/>
            <person name="Wu D."/>
            <person name="Pukall R."/>
            <person name="Steenblock K."/>
            <person name="Schneider S."/>
            <person name="Klenk H.-P."/>
            <person name="Eisen J.A."/>
        </authorList>
    </citation>
    <scope>NUCLEOTIDE SEQUENCE [LARGE SCALE GENOMIC DNA]</scope>
    <source>
        <strain evidence="4">DSM 14684 / CIP 108061 / JCM 11494 / NBRC 100937 / ID131577</strain>
    </source>
</reference>
<dbReference type="HOGENOM" id="CLU_1352721_0_0_11"/>
<keyword evidence="4" id="KW-1185">Reference proteome</keyword>
<dbReference type="EMBL" id="CP001854">
    <property type="protein sequence ID" value="ADB50414.1"/>
    <property type="molecule type" value="Genomic_DNA"/>
</dbReference>
<evidence type="ECO:0000256" key="2">
    <source>
        <dbReference type="SAM" id="SignalP"/>
    </source>
</evidence>
<evidence type="ECO:0008006" key="5">
    <source>
        <dbReference type="Google" id="ProtNLM"/>
    </source>
</evidence>
<reference evidence="3 4" key="1">
    <citation type="journal article" date="2010" name="Stand. Genomic Sci.">
        <title>Complete genome sequence of Conexibacter woesei type strain (ID131577).</title>
        <authorList>
            <person name="Pukall R."/>
            <person name="Lapidus A."/>
            <person name="Glavina Del Rio T."/>
            <person name="Copeland A."/>
            <person name="Tice H."/>
            <person name="Cheng J.-F."/>
            <person name="Lucas S."/>
            <person name="Chen F."/>
            <person name="Nolan M."/>
            <person name="Bruce D."/>
            <person name="Goodwin L."/>
            <person name="Pitluck S."/>
            <person name="Mavromatis K."/>
            <person name="Ivanova N."/>
            <person name="Ovchinnikova G."/>
            <person name="Pati A."/>
            <person name="Chen A."/>
            <person name="Palaniappan K."/>
            <person name="Land M."/>
            <person name="Hauser L."/>
            <person name="Chang Y.-J."/>
            <person name="Jeffries C.D."/>
            <person name="Chain P."/>
            <person name="Meincke L."/>
            <person name="Sims D."/>
            <person name="Brettin T."/>
            <person name="Detter J.C."/>
            <person name="Rohde M."/>
            <person name="Goeker M."/>
            <person name="Bristow J."/>
            <person name="Eisen J.A."/>
            <person name="Markowitz V."/>
            <person name="Kyrpides N.C."/>
            <person name="Klenk H.-P."/>
            <person name="Hugenholtz P."/>
        </authorList>
    </citation>
    <scope>NUCLEOTIDE SEQUENCE [LARGE SCALE GENOMIC DNA]</scope>
    <source>
        <strain evidence="4">DSM 14684 / CIP 108061 / JCM 11494 / NBRC 100937 / ID131577</strain>
    </source>
</reference>
<dbReference type="AlphaFoldDB" id="D3F3D4"/>
<dbReference type="PROSITE" id="PS51257">
    <property type="entry name" value="PROKAR_LIPOPROTEIN"/>
    <property type="match status" value="1"/>
</dbReference>
<dbReference type="eggNOG" id="ENOG5031KRH">
    <property type="taxonomic scope" value="Bacteria"/>
</dbReference>
<dbReference type="Proteomes" id="UP000008229">
    <property type="component" value="Chromosome"/>
</dbReference>
<feature type="signal peptide" evidence="2">
    <location>
        <begin position="1"/>
        <end position="21"/>
    </location>
</feature>
<dbReference type="RefSeq" id="WP_012933465.1">
    <property type="nucleotide sequence ID" value="NC_013739.1"/>
</dbReference>
<feature type="compositionally biased region" description="Low complexity" evidence="1">
    <location>
        <begin position="41"/>
        <end position="53"/>
    </location>
</feature>
<keyword evidence="2" id="KW-0732">Signal</keyword>
<evidence type="ECO:0000313" key="3">
    <source>
        <dbReference type="EMBL" id="ADB50414.1"/>
    </source>
</evidence>
<feature type="region of interest" description="Disordered" evidence="1">
    <location>
        <begin position="34"/>
        <end position="80"/>
    </location>
</feature>
<name>D3F3D4_CONWI</name>
<sequence precursor="true">MTLRARTTGRLAGVLAALALAGGLGLGAGGCGGGDGGGSSTGATAATPTTPGGTTPGGTAPGQTAPGRTAPGGSGGGDVDPAAVAVIRDWADTLRRGDVREAARRFALPTAVANGTRPLTLTTRAQVEAFNRSLPCGAVLLETAAGGRGLIVATFRLTERPGPGSCGSGTGRTAQAAFVVEDGLITHWLRVQDLPDAPGTRS</sequence>
<accession>D3F3D4</accession>
<dbReference type="STRING" id="469383.Cwoe_1988"/>
<organism evidence="3 4">
    <name type="scientific">Conexibacter woesei (strain DSM 14684 / CCUG 47730 / CIP 108061 / JCM 11494 / NBRC 100937 / ID131577)</name>
    <dbReference type="NCBI Taxonomy" id="469383"/>
    <lineage>
        <taxon>Bacteria</taxon>
        <taxon>Bacillati</taxon>
        <taxon>Actinomycetota</taxon>
        <taxon>Thermoleophilia</taxon>
        <taxon>Solirubrobacterales</taxon>
        <taxon>Conexibacteraceae</taxon>
        <taxon>Conexibacter</taxon>
    </lineage>
</organism>